<accession>A0A0U0ZIU7</accession>
<gene>
    <name evidence="2" type="ORF">ERS075579_01378</name>
</gene>
<organism evidence="2 3">
    <name type="scientific">Mycobacteroides abscessus</name>
    <dbReference type="NCBI Taxonomy" id="36809"/>
    <lineage>
        <taxon>Bacteria</taxon>
        <taxon>Bacillati</taxon>
        <taxon>Actinomycetota</taxon>
        <taxon>Actinomycetes</taxon>
        <taxon>Mycobacteriales</taxon>
        <taxon>Mycobacteriaceae</taxon>
        <taxon>Mycobacteroides</taxon>
    </lineage>
</organism>
<sequence>MHRPARVDVDGGCNGNMPDREKTLLRHLSPRGAEGGSESVVPVAGAPAGQFAGIYVPVAVQQNRMAILATNTARSYGELVLCPVLPGAIAFMRGSTSILAADTRSGPVAIASAVTPRRGRISTATAGIVRLIAEHTCP</sequence>
<evidence type="ECO:0000313" key="2">
    <source>
        <dbReference type="EMBL" id="CPV42330.1"/>
    </source>
</evidence>
<name>A0A0U0ZIU7_9MYCO</name>
<dbReference type="Proteomes" id="UP000045782">
    <property type="component" value="Unassembled WGS sequence"/>
</dbReference>
<protein>
    <submittedName>
        <fullName evidence="2">Uncharacterized protein</fullName>
    </submittedName>
</protein>
<proteinExistence type="predicted"/>
<evidence type="ECO:0000313" key="3">
    <source>
        <dbReference type="Proteomes" id="UP000045782"/>
    </source>
</evidence>
<dbReference type="AlphaFoldDB" id="A0A0U0ZIU7"/>
<reference evidence="2 3" key="1">
    <citation type="submission" date="2015-03" db="EMBL/GenBank/DDBJ databases">
        <authorList>
            <person name="Murphy D."/>
        </authorList>
    </citation>
    <scope>NUCLEOTIDE SEQUENCE [LARGE SCALE GENOMIC DNA]</scope>
    <source>
        <strain evidence="2 3">PAP088</strain>
    </source>
</reference>
<dbReference type="EMBL" id="CSWP01000002">
    <property type="protein sequence ID" value="CPV42330.1"/>
    <property type="molecule type" value="Genomic_DNA"/>
</dbReference>
<feature type="region of interest" description="Disordered" evidence="1">
    <location>
        <begin position="1"/>
        <end position="20"/>
    </location>
</feature>
<evidence type="ECO:0000256" key="1">
    <source>
        <dbReference type="SAM" id="MobiDB-lite"/>
    </source>
</evidence>